<dbReference type="InterPro" id="IPR023299">
    <property type="entry name" value="ATPase_P-typ_cyto_dom_N"/>
</dbReference>
<dbReference type="WBParaSite" id="TCNE_0000381001-mRNA-1">
    <property type="protein sequence ID" value="TCNE_0000381001-mRNA-1"/>
    <property type="gene ID" value="TCNE_0000381001"/>
</dbReference>
<keyword evidence="1" id="KW-0812">Transmembrane</keyword>
<feature type="transmembrane region" description="Helical" evidence="1">
    <location>
        <begin position="151"/>
        <end position="175"/>
    </location>
</feature>
<keyword evidence="1" id="KW-0472">Membrane</keyword>
<evidence type="ECO:0000313" key="2">
    <source>
        <dbReference type="EMBL" id="VDM29527.1"/>
    </source>
</evidence>
<dbReference type="GO" id="GO:0000166">
    <property type="term" value="F:nucleotide binding"/>
    <property type="evidence" value="ECO:0007669"/>
    <property type="project" value="InterPro"/>
</dbReference>
<dbReference type="GO" id="GO:0005886">
    <property type="term" value="C:plasma membrane"/>
    <property type="evidence" value="ECO:0007669"/>
    <property type="project" value="TreeGrafter"/>
</dbReference>
<keyword evidence="3" id="KW-1185">Reference proteome</keyword>
<evidence type="ECO:0000313" key="4">
    <source>
        <dbReference type="WBParaSite" id="TCNE_0000381001-mRNA-1"/>
    </source>
</evidence>
<reference evidence="4" key="1">
    <citation type="submission" date="2016-06" db="UniProtKB">
        <authorList>
            <consortium name="WormBaseParasite"/>
        </authorList>
    </citation>
    <scope>IDENTIFICATION</scope>
</reference>
<name>A0A183U5P0_TOXCA</name>
<dbReference type="Pfam" id="PF13246">
    <property type="entry name" value="Cation_ATPase"/>
    <property type="match status" value="1"/>
</dbReference>
<reference evidence="2 3" key="2">
    <citation type="submission" date="2018-11" db="EMBL/GenBank/DDBJ databases">
        <authorList>
            <consortium name="Pathogen Informatics"/>
        </authorList>
    </citation>
    <scope>NUCLEOTIDE SEQUENCE [LARGE SCALE GENOMIC DNA]</scope>
</reference>
<dbReference type="SUPFAM" id="SSF56784">
    <property type="entry name" value="HAD-like"/>
    <property type="match status" value="1"/>
</dbReference>
<dbReference type="GO" id="GO:0030007">
    <property type="term" value="P:intracellular potassium ion homeostasis"/>
    <property type="evidence" value="ECO:0007669"/>
    <property type="project" value="TreeGrafter"/>
</dbReference>
<dbReference type="GO" id="GO:1902600">
    <property type="term" value="P:proton transmembrane transport"/>
    <property type="evidence" value="ECO:0007669"/>
    <property type="project" value="TreeGrafter"/>
</dbReference>
<proteinExistence type="predicted"/>
<dbReference type="PANTHER" id="PTHR43294:SF5">
    <property type="entry name" value="CATION-TRANSPORTING P-TYPE ATPASE N-TERMINAL DOMAIN-CONTAINING PROTEIN"/>
    <property type="match status" value="1"/>
</dbReference>
<dbReference type="InterPro" id="IPR023214">
    <property type="entry name" value="HAD_sf"/>
</dbReference>
<evidence type="ECO:0000313" key="3">
    <source>
        <dbReference type="Proteomes" id="UP000050794"/>
    </source>
</evidence>
<dbReference type="GO" id="GO:0006883">
    <property type="term" value="P:intracellular sodium ion homeostasis"/>
    <property type="evidence" value="ECO:0007669"/>
    <property type="project" value="TreeGrafter"/>
</dbReference>
<dbReference type="Gene3D" id="3.40.1110.10">
    <property type="entry name" value="Calcium-transporting ATPase, cytoplasmic domain N"/>
    <property type="match status" value="1"/>
</dbReference>
<dbReference type="GO" id="GO:0005391">
    <property type="term" value="F:P-type sodium:potassium-exchanging transporter activity"/>
    <property type="evidence" value="ECO:0007669"/>
    <property type="project" value="TreeGrafter"/>
</dbReference>
<dbReference type="SUPFAM" id="SSF81660">
    <property type="entry name" value="Metal cation-transporting ATPase, ATP-binding domain N"/>
    <property type="match status" value="1"/>
</dbReference>
<dbReference type="EMBL" id="UYWY01005372">
    <property type="protein sequence ID" value="VDM29527.1"/>
    <property type="molecule type" value="Genomic_DNA"/>
</dbReference>
<organism evidence="3 4">
    <name type="scientific">Toxocara canis</name>
    <name type="common">Canine roundworm</name>
    <dbReference type="NCBI Taxonomy" id="6265"/>
    <lineage>
        <taxon>Eukaryota</taxon>
        <taxon>Metazoa</taxon>
        <taxon>Ecdysozoa</taxon>
        <taxon>Nematoda</taxon>
        <taxon>Chromadorea</taxon>
        <taxon>Rhabditida</taxon>
        <taxon>Spirurina</taxon>
        <taxon>Ascaridomorpha</taxon>
        <taxon>Ascaridoidea</taxon>
        <taxon>Toxocaridae</taxon>
        <taxon>Toxocara</taxon>
    </lineage>
</organism>
<dbReference type="Proteomes" id="UP000050794">
    <property type="component" value="Unassembled WGS sequence"/>
</dbReference>
<keyword evidence="1" id="KW-1133">Transmembrane helix</keyword>
<dbReference type="InterPro" id="IPR036412">
    <property type="entry name" value="HAD-like_sf"/>
</dbReference>
<dbReference type="GO" id="GO:1990573">
    <property type="term" value="P:potassium ion import across plasma membrane"/>
    <property type="evidence" value="ECO:0007669"/>
    <property type="project" value="TreeGrafter"/>
</dbReference>
<dbReference type="AlphaFoldDB" id="A0A183U5P0"/>
<gene>
    <name evidence="2" type="ORF">TCNE_LOCUS3810</name>
</gene>
<accession>A0A183U5P0</accession>
<protein>
    <submittedName>
        <fullName evidence="4">Cation_ATPase_C domain-containing protein</fullName>
    </submittedName>
</protein>
<dbReference type="Gene3D" id="3.40.50.1000">
    <property type="entry name" value="HAD superfamily/HAD-like"/>
    <property type="match status" value="1"/>
</dbReference>
<dbReference type="PANTHER" id="PTHR43294">
    <property type="entry name" value="SODIUM/POTASSIUM-TRANSPORTING ATPASE SUBUNIT ALPHA"/>
    <property type="match status" value="1"/>
</dbReference>
<dbReference type="GO" id="GO:0036376">
    <property type="term" value="P:sodium ion export across plasma membrane"/>
    <property type="evidence" value="ECO:0007669"/>
    <property type="project" value="TreeGrafter"/>
</dbReference>
<dbReference type="PRINTS" id="PR00119">
    <property type="entry name" value="CATATPASE"/>
</dbReference>
<dbReference type="InterPro" id="IPR050510">
    <property type="entry name" value="Cation_transp_ATPase_P-type"/>
</dbReference>
<sequence>MPFNSVRRFQLIVARCLAEPQPPCDLPPPADGQCVFAVMIKGAPEVVLRKCKYIQINEELLDVNEELVSDCQAAWEHYGNEGRRVIGFAWKHFIAATDTRFNVYDGELPQSELVFLGMAAIMDPPRDDAAMAIKQCKDAGVKVYMITGTSFLLFISFVITVAHIFAFSVLHCIALHGKIINGK</sequence>
<evidence type="ECO:0000256" key="1">
    <source>
        <dbReference type="SAM" id="Phobius"/>
    </source>
</evidence>